<dbReference type="InterPro" id="IPR013083">
    <property type="entry name" value="Znf_RING/FYVE/PHD"/>
</dbReference>
<feature type="region of interest" description="Disordered" evidence="5">
    <location>
        <begin position="74"/>
        <end position="98"/>
    </location>
</feature>
<evidence type="ECO:0000313" key="8">
    <source>
        <dbReference type="Proteomes" id="UP001620626"/>
    </source>
</evidence>
<evidence type="ECO:0000313" key="7">
    <source>
        <dbReference type="EMBL" id="KAL3106213.1"/>
    </source>
</evidence>
<evidence type="ECO:0000256" key="4">
    <source>
        <dbReference type="PROSITE-ProRule" id="PRU00175"/>
    </source>
</evidence>
<dbReference type="PROSITE" id="PS50089">
    <property type="entry name" value="ZF_RING_2"/>
    <property type="match status" value="1"/>
</dbReference>
<evidence type="ECO:0000256" key="3">
    <source>
        <dbReference type="ARBA" id="ARBA00022833"/>
    </source>
</evidence>
<keyword evidence="8" id="KW-1185">Reference proteome</keyword>
<keyword evidence="2 4" id="KW-0863">Zinc-finger</keyword>
<organism evidence="7 8">
    <name type="scientific">Heterodera trifolii</name>
    <dbReference type="NCBI Taxonomy" id="157864"/>
    <lineage>
        <taxon>Eukaryota</taxon>
        <taxon>Metazoa</taxon>
        <taxon>Ecdysozoa</taxon>
        <taxon>Nematoda</taxon>
        <taxon>Chromadorea</taxon>
        <taxon>Rhabditida</taxon>
        <taxon>Tylenchina</taxon>
        <taxon>Tylenchomorpha</taxon>
        <taxon>Tylenchoidea</taxon>
        <taxon>Heteroderidae</taxon>
        <taxon>Heteroderinae</taxon>
        <taxon>Heterodera</taxon>
    </lineage>
</organism>
<gene>
    <name evidence="7" type="ORF">niasHT_016900</name>
</gene>
<dbReference type="AlphaFoldDB" id="A0ABD2KTM3"/>
<comment type="caution">
    <text evidence="7">The sequence shown here is derived from an EMBL/GenBank/DDBJ whole genome shotgun (WGS) entry which is preliminary data.</text>
</comment>
<dbReference type="Pfam" id="PF00097">
    <property type="entry name" value="zf-C3HC4"/>
    <property type="match status" value="1"/>
</dbReference>
<protein>
    <recommendedName>
        <fullName evidence="6">RING-type domain-containing protein</fullName>
    </recommendedName>
</protein>
<dbReference type="Proteomes" id="UP001620626">
    <property type="component" value="Unassembled WGS sequence"/>
</dbReference>
<proteinExistence type="predicted"/>
<evidence type="ECO:0000256" key="1">
    <source>
        <dbReference type="ARBA" id="ARBA00022723"/>
    </source>
</evidence>
<evidence type="ECO:0000256" key="5">
    <source>
        <dbReference type="SAM" id="MobiDB-lite"/>
    </source>
</evidence>
<evidence type="ECO:0000256" key="2">
    <source>
        <dbReference type="ARBA" id="ARBA00022771"/>
    </source>
</evidence>
<dbReference type="InterPro" id="IPR018957">
    <property type="entry name" value="Znf_C3HC4_RING-type"/>
</dbReference>
<accession>A0ABD2KTM3</accession>
<keyword evidence="3" id="KW-0862">Zinc</keyword>
<feature type="domain" description="RING-type" evidence="6">
    <location>
        <begin position="262"/>
        <end position="310"/>
    </location>
</feature>
<dbReference type="SUPFAM" id="SSF57850">
    <property type="entry name" value="RING/U-box"/>
    <property type="match status" value="1"/>
</dbReference>
<sequence>MGRISVEQNFKTEKLKLRVIYGQSDANWEVQLDLLIVSHYHEYVNLENGEQTEKLTLGFAFSIQSLNSSRRSQFETLGNASDTESSDDASPFHQPTSIGTQLNAERFRKVVRVDMYRPNFATRHRIELGNAEVPMPPNGTALFWNRRVIFEANKDTGNYHAFLYANVGKNGRSNRNSKKMFMGYAPLLRIGQGGGEEAATAPAAEQQHGTSEYQVTIPVKFGEFFKHKLWNLKVFIYQFKELPSAGQNRSATENDQNEEETCPICLDSLQLENRQIIKLHGKRTNYEHKYHADCITRWIESKQMLRCPLCLTDPKLIIVADFAPIFFDSAQIYHKMYVNPTAQLFKMANSEGNDRFSHGQALHAFANIRRKMEQAERAVKRSLAMMEVPLLMDKLFGETFFEAGFNGFGEKQSIENVRKELETIVELNFTQNMMDKAKETLKLINGTRAEAESEATAALETIQMIGEEAEGEGEGEARAMEGPTH</sequence>
<feature type="compositionally biased region" description="Polar residues" evidence="5">
    <location>
        <begin position="74"/>
        <end position="83"/>
    </location>
</feature>
<evidence type="ECO:0000259" key="6">
    <source>
        <dbReference type="PROSITE" id="PS50089"/>
    </source>
</evidence>
<dbReference type="EMBL" id="JBICBT010000659">
    <property type="protein sequence ID" value="KAL3106213.1"/>
    <property type="molecule type" value="Genomic_DNA"/>
</dbReference>
<dbReference type="GO" id="GO:0008270">
    <property type="term" value="F:zinc ion binding"/>
    <property type="evidence" value="ECO:0007669"/>
    <property type="project" value="UniProtKB-KW"/>
</dbReference>
<name>A0ABD2KTM3_9BILA</name>
<dbReference type="InterPro" id="IPR001841">
    <property type="entry name" value="Znf_RING"/>
</dbReference>
<dbReference type="Gene3D" id="3.30.40.10">
    <property type="entry name" value="Zinc/RING finger domain, C3HC4 (zinc finger)"/>
    <property type="match status" value="1"/>
</dbReference>
<keyword evidence="1" id="KW-0479">Metal-binding</keyword>
<reference evidence="7 8" key="1">
    <citation type="submission" date="2024-10" db="EMBL/GenBank/DDBJ databases">
        <authorList>
            <person name="Kim D."/>
        </authorList>
    </citation>
    <scope>NUCLEOTIDE SEQUENCE [LARGE SCALE GENOMIC DNA]</scope>
    <source>
        <strain evidence="7">BH-2024</strain>
    </source>
</reference>